<dbReference type="AlphaFoldDB" id="A0A6J2DM88"/>
<proteinExistence type="predicted"/>
<dbReference type="OrthoDB" id="10659943at2759"/>
<dbReference type="RefSeq" id="XP_027455932.1">
    <property type="nucleotide sequence ID" value="XM_027600131.1"/>
</dbReference>
<feature type="compositionally biased region" description="Basic and acidic residues" evidence="1">
    <location>
        <begin position="312"/>
        <end position="325"/>
    </location>
</feature>
<sequence>MPASPQLNVLPGREGLQEFTKHPQQGGRSPPNGSFLRPPSSLPEPSGTWAAPPRPPFRPGRAAGREGVVEAKRCGEAGSAPIWRAAVAGKQGAEGTETCVTSFSLLSLLPSPPGPACRLKGHRDPDSRWGLPPAGRIGPGGFLSSRTPPYAQHLLTARPATAPLSAGAGANPIYRPGQARPARMRRRLTPPDCALPSPARPPRRPSVRVHLFSTSPACAARRREGVSRRLLPPPRSGSPPLCFRISRPCFPVPSRPQLPDPVRVRPRLSPGLRPGGGGTGEHKSSQEVAILRRTVAVPPRSQGTQFLRKRRRDQEGPPPREERRFGWRAGQWEARTAAQRGEAAECKQSRARRGPRVSPRATRRVWDHRGRPWHLRAAILWDACLALFSSPLTEVRVNHFPLPAPPTGLPPMGGNTKSLASGDIESKEAPNLQSQEARYHYNAYDGALVPGGVASVCSHLKTLGGVKA</sequence>
<feature type="region of interest" description="Disordered" evidence="1">
    <location>
        <begin position="253"/>
        <end position="360"/>
    </location>
</feature>
<accession>A0A6J2DM88</accession>
<evidence type="ECO:0000256" key="1">
    <source>
        <dbReference type="SAM" id="MobiDB-lite"/>
    </source>
</evidence>
<evidence type="ECO:0000313" key="2">
    <source>
        <dbReference type="Proteomes" id="UP000515165"/>
    </source>
</evidence>
<name>A0A6J2DM88_ZALCA</name>
<evidence type="ECO:0000313" key="3">
    <source>
        <dbReference type="RefSeq" id="XP_027455932.1"/>
    </source>
</evidence>
<organism evidence="2 3">
    <name type="scientific">Zalophus californianus</name>
    <name type="common">California sealion</name>
    <dbReference type="NCBI Taxonomy" id="9704"/>
    <lineage>
        <taxon>Eukaryota</taxon>
        <taxon>Metazoa</taxon>
        <taxon>Chordata</taxon>
        <taxon>Craniata</taxon>
        <taxon>Vertebrata</taxon>
        <taxon>Euteleostomi</taxon>
        <taxon>Mammalia</taxon>
        <taxon>Eutheria</taxon>
        <taxon>Laurasiatheria</taxon>
        <taxon>Carnivora</taxon>
        <taxon>Caniformia</taxon>
        <taxon>Pinnipedia</taxon>
        <taxon>Otariidae</taxon>
        <taxon>Zalophus</taxon>
    </lineage>
</organism>
<protein>
    <submittedName>
        <fullName evidence="3">Translation initiation factor IF-2-like</fullName>
    </submittedName>
</protein>
<gene>
    <name evidence="3" type="primary">LOC113925627</name>
</gene>
<reference evidence="3" key="1">
    <citation type="submission" date="2025-08" db="UniProtKB">
        <authorList>
            <consortium name="RefSeq"/>
        </authorList>
    </citation>
    <scope>IDENTIFICATION</scope>
    <source>
        <tissue evidence="3">Blood</tissue>
    </source>
</reference>
<dbReference type="GeneID" id="113925627"/>
<dbReference type="Proteomes" id="UP000515165">
    <property type="component" value="Chromosome 4"/>
</dbReference>
<keyword evidence="2" id="KW-1185">Reference proteome</keyword>
<dbReference type="KEGG" id="zca:113925627"/>
<feature type="region of interest" description="Disordered" evidence="1">
    <location>
        <begin position="1"/>
        <end position="69"/>
    </location>
</feature>